<dbReference type="PROSITE" id="PS51375">
    <property type="entry name" value="PPR"/>
    <property type="match status" value="5"/>
</dbReference>
<keyword evidence="4" id="KW-1185">Reference proteome</keyword>
<evidence type="ECO:0000313" key="3">
    <source>
        <dbReference type="EMBL" id="GLB36039.1"/>
    </source>
</evidence>
<feature type="repeat" description="PPR" evidence="2">
    <location>
        <begin position="518"/>
        <end position="552"/>
    </location>
</feature>
<organism evidence="3 4">
    <name type="scientific">Lyophyllum shimeji</name>
    <name type="common">Hon-shimeji</name>
    <name type="synonym">Tricholoma shimeji</name>
    <dbReference type="NCBI Taxonomy" id="47721"/>
    <lineage>
        <taxon>Eukaryota</taxon>
        <taxon>Fungi</taxon>
        <taxon>Dikarya</taxon>
        <taxon>Basidiomycota</taxon>
        <taxon>Agaricomycotina</taxon>
        <taxon>Agaricomycetes</taxon>
        <taxon>Agaricomycetidae</taxon>
        <taxon>Agaricales</taxon>
        <taxon>Tricholomatineae</taxon>
        <taxon>Lyophyllaceae</taxon>
        <taxon>Lyophyllum</taxon>
    </lineage>
</organism>
<dbReference type="OrthoDB" id="185373at2759"/>
<dbReference type="PANTHER" id="PTHR46128:SF329">
    <property type="entry name" value="MITOCHONDRIAL GROUP I INTRON SPLICING FACTOR DMR1"/>
    <property type="match status" value="1"/>
</dbReference>
<dbReference type="Pfam" id="PF13812">
    <property type="entry name" value="PPR_3"/>
    <property type="match status" value="2"/>
</dbReference>
<dbReference type="InterPro" id="IPR002885">
    <property type="entry name" value="PPR_rpt"/>
</dbReference>
<comment type="similarity">
    <text evidence="1">Belongs to the PPR family. P subfamily.</text>
</comment>
<dbReference type="Proteomes" id="UP001063166">
    <property type="component" value="Unassembled WGS sequence"/>
</dbReference>
<evidence type="ECO:0000256" key="2">
    <source>
        <dbReference type="PROSITE-ProRule" id="PRU00708"/>
    </source>
</evidence>
<dbReference type="Gene3D" id="1.25.40.10">
    <property type="entry name" value="Tetratricopeptide repeat domain"/>
    <property type="match status" value="3"/>
</dbReference>
<dbReference type="NCBIfam" id="TIGR00756">
    <property type="entry name" value="PPR"/>
    <property type="match status" value="2"/>
</dbReference>
<feature type="repeat" description="PPR" evidence="2">
    <location>
        <begin position="338"/>
        <end position="372"/>
    </location>
</feature>
<dbReference type="InterPro" id="IPR011990">
    <property type="entry name" value="TPR-like_helical_dom_sf"/>
</dbReference>
<accession>A0A9P3UIU3</accession>
<protein>
    <submittedName>
        <fullName evidence="3">PPR repeat family protein</fullName>
    </submittedName>
</protein>
<feature type="repeat" description="PPR" evidence="2">
    <location>
        <begin position="671"/>
        <end position="705"/>
    </location>
</feature>
<dbReference type="Pfam" id="PF01535">
    <property type="entry name" value="PPR"/>
    <property type="match status" value="1"/>
</dbReference>
<name>A0A9P3UIU3_LYOSH</name>
<dbReference type="EMBL" id="BRPK01000003">
    <property type="protein sequence ID" value="GLB36039.1"/>
    <property type="molecule type" value="Genomic_DNA"/>
</dbReference>
<dbReference type="PANTHER" id="PTHR46128">
    <property type="entry name" value="MITOCHONDRIAL GROUP I INTRON SPLICING FACTOR CCM1"/>
    <property type="match status" value="1"/>
</dbReference>
<gene>
    <name evidence="3" type="ORF">LshimejAT787_0303270</name>
</gene>
<feature type="repeat" description="PPR" evidence="2">
    <location>
        <begin position="373"/>
        <end position="407"/>
    </location>
</feature>
<dbReference type="AlphaFoldDB" id="A0A9P3UIU3"/>
<comment type="caution">
    <text evidence="3">The sequence shown here is derived from an EMBL/GenBank/DDBJ whole genome shotgun (WGS) entry which is preliminary data.</text>
</comment>
<dbReference type="Pfam" id="PF13041">
    <property type="entry name" value="PPR_2"/>
    <property type="match status" value="1"/>
</dbReference>
<evidence type="ECO:0000256" key="1">
    <source>
        <dbReference type="ARBA" id="ARBA00007626"/>
    </source>
</evidence>
<proteinExistence type="inferred from homology"/>
<sequence>MLLRAAARQKVILLDFLAPSLLSRSVQTRANPISLQHNDPSPSELVDTVKKELPLIHATRGVSDAQVNLFNKSLVQLRHASTKQDTPAVIKLWRQLEENRLLHFLQQSQVAVVANLLADSFTSGNLRSSDEALFEDVALKAAASRSTNALNELMVLRLKQNNPAAVIELYRRFMELLGGKEVWDEGHIEAEDTVRGTGLVSDDRSKSRRIPHDPGRVALLLAVTAAHAQRDAFQDALQTCLQTVVRFHHQSTKAFLAKFEHDPAFQDKVQVWVKRLHIARMVYRPPSLSKQISNLSSAPSSKLLEELYQAVINGLSGPDAYLAPEPSKITATKSVALTEAGWTSFLAAFLKCGRRDLASKLWTDMSEVGIRPGVSLWTALLDSYDSMRAVEDAAAAWNMMVAQGIQPEGLTYRALISTLFNGRKADEAMKVFQAFQKAPPNGTASQHTLSVYNTVINGLLSINREDEAQALLKQMEAHGPSPDLVSYNTFMAYYGRRGNFKALASLVSRMAAQKLEGDVFSFSTILSALLKAGRDDAPEIMFDIMRKHGIEPNVATYSAIIDHQMRERNERNLEAAMRMLQTMEQDPDLQPNEITYTSILAGLYRGEWLAPEKAEEWRKEIVGRMRQRGVEFTLTTYHILIKACLEYSQPEGLVNALAYYRRMRQRKIPLIHTTWYILLLGLLRRGEWAVAEEIINDMYSSGHQPTGATLDLVRKIRQRGGQ</sequence>
<evidence type="ECO:0000313" key="4">
    <source>
        <dbReference type="Proteomes" id="UP001063166"/>
    </source>
</evidence>
<feature type="repeat" description="PPR" evidence="2">
    <location>
        <begin position="448"/>
        <end position="482"/>
    </location>
</feature>
<reference evidence="3" key="1">
    <citation type="submission" date="2022-07" db="EMBL/GenBank/DDBJ databases">
        <title>The genome of Lyophyllum shimeji provides insight into the initial evolution of ectomycorrhizal fungal genome.</title>
        <authorList>
            <person name="Kobayashi Y."/>
            <person name="Shibata T."/>
            <person name="Hirakawa H."/>
            <person name="Shigenobu S."/>
            <person name="Nishiyama T."/>
            <person name="Yamada A."/>
            <person name="Hasebe M."/>
            <person name="Kawaguchi M."/>
        </authorList>
    </citation>
    <scope>NUCLEOTIDE SEQUENCE</scope>
    <source>
        <strain evidence="3">AT787</strain>
    </source>
</reference>
<dbReference type="InterPro" id="IPR050872">
    <property type="entry name" value="PPR_P_subfamily"/>
</dbReference>